<gene>
    <name evidence="2" type="ORF">LY90DRAFT_670174</name>
</gene>
<dbReference type="Proteomes" id="UP000193920">
    <property type="component" value="Unassembled WGS sequence"/>
</dbReference>
<feature type="transmembrane region" description="Helical" evidence="1">
    <location>
        <begin position="193"/>
        <end position="211"/>
    </location>
</feature>
<organism evidence="2 3">
    <name type="scientific">Neocallimastix californiae</name>
    <dbReference type="NCBI Taxonomy" id="1754190"/>
    <lineage>
        <taxon>Eukaryota</taxon>
        <taxon>Fungi</taxon>
        <taxon>Fungi incertae sedis</taxon>
        <taxon>Chytridiomycota</taxon>
        <taxon>Chytridiomycota incertae sedis</taxon>
        <taxon>Neocallimastigomycetes</taxon>
        <taxon>Neocallimastigales</taxon>
        <taxon>Neocallimastigaceae</taxon>
        <taxon>Neocallimastix</taxon>
    </lineage>
</organism>
<feature type="transmembrane region" description="Helical" evidence="1">
    <location>
        <begin position="217"/>
        <end position="236"/>
    </location>
</feature>
<comment type="caution">
    <text evidence="2">The sequence shown here is derived from an EMBL/GenBank/DDBJ whole genome shotgun (WGS) entry which is preliminary data.</text>
</comment>
<feature type="transmembrane region" description="Helical" evidence="1">
    <location>
        <begin position="125"/>
        <end position="148"/>
    </location>
</feature>
<keyword evidence="3" id="KW-1185">Reference proteome</keyword>
<dbReference type="AlphaFoldDB" id="A0A1Y2D577"/>
<keyword evidence="1" id="KW-0472">Membrane</keyword>
<evidence type="ECO:0000256" key="1">
    <source>
        <dbReference type="SAM" id="Phobius"/>
    </source>
</evidence>
<sequence>MIEEKHIDDIFGTFLNITVDILDNVNDTQHYIPGLTFILVLYVYQIIGEGRVWKYLLSATFFGFLGSLLTAVFNACKGYFPLDYILQIKWFEAISWHLNEYGYVYISYLKLRIVVNELQKNYWKYIMNGVFLYNLIVRLIIATVTIVGRKNSAGSHLLGFTFFPLSIVEIVFMFLIIKTFIKQTNGSKIQKIGLIYLLSSCVCYFYAPPILKSVKSVIWRAKAALGLIFLLDLLFIRIDITTQINVGPSFKHKINDKTSNELNSDLYRRDIINKNSNESNVESAFNILTEKNTNSSSNNTFLFSYPKMKDSRHSFVNLSSINSNSIYYKLQ</sequence>
<keyword evidence="1" id="KW-1133">Transmembrane helix</keyword>
<evidence type="ECO:0000313" key="3">
    <source>
        <dbReference type="Proteomes" id="UP000193920"/>
    </source>
</evidence>
<keyword evidence="1" id="KW-0812">Transmembrane</keyword>
<reference evidence="2 3" key="1">
    <citation type="submission" date="2016-08" db="EMBL/GenBank/DDBJ databases">
        <title>A Parts List for Fungal Cellulosomes Revealed by Comparative Genomics.</title>
        <authorList>
            <consortium name="DOE Joint Genome Institute"/>
            <person name="Haitjema C.H."/>
            <person name="Gilmore S.P."/>
            <person name="Henske J.K."/>
            <person name="Solomon K.V."/>
            <person name="De Groot R."/>
            <person name="Kuo A."/>
            <person name="Mondo S.J."/>
            <person name="Salamov A.A."/>
            <person name="Labutti K."/>
            <person name="Zhao Z."/>
            <person name="Chiniquy J."/>
            <person name="Barry K."/>
            <person name="Brewer H.M."/>
            <person name="Purvine S.O."/>
            <person name="Wright A.T."/>
            <person name="Boxma B."/>
            <person name="Van Alen T."/>
            <person name="Hackstein J.H."/>
            <person name="Baker S.E."/>
            <person name="Grigoriev I.V."/>
            <person name="O'Malley M.A."/>
        </authorList>
    </citation>
    <scope>NUCLEOTIDE SEQUENCE [LARGE SCALE GENOMIC DNA]</scope>
    <source>
        <strain evidence="2 3">G1</strain>
    </source>
</reference>
<evidence type="ECO:0000313" key="2">
    <source>
        <dbReference type="EMBL" id="ORY54246.1"/>
    </source>
</evidence>
<proteinExistence type="predicted"/>
<name>A0A1Y2D577_9FUNG</name>
<protein>
    <submittedName>
        <fullName evidence="2">Uncharacterized protein</fullName>
    </submittedName>
</protein>
<feature type="transmembrane region" description="Helical" evidence="1">
    <location>
        <begin position="160"/>
        <end position="181"/>
    </location>
</feature>
<feature type="transmembrane region" description="Helical" evidence="1">
    <location>
        <begin position="30"/>
        <end position="48"/>
    </location>
</feature>
<dbReference type="EMBL" id="MCOG01000087">
    <property type="protein sequence ID" value="ORY54246.1"/>
    <property type="molecule type" value="Genomic_DNA"/>
</dbReference>
<accession>A0A1Y2D577</accession>
<feature type="transmembrane region" description="Helical" evidence="1">
    <location>
        <begin position="55"/>
        <end position="73"/>
    </location>
</feature>